<evidence type="ECO:0000256" key="7">
    <source>
        <dbReference type="RuleBase" id="RU367100"/>
    </source>
</evidence>
<keyword evidence="5 7" id="KW-1133">Transmembrane helix</keyword>
<dbReference type="AlphaFoldDB" id="A0A9Q3H5G2"/>
<evidence type="ECO:0000256" key="4">
    <source>
        <dbReference type="ARBA" id="ARBA00022692"/>
    </source>
</evidence>
<keyword evidence="9" id="KW-1185">Reference proteome</keyword>
<comment type="caution">
    <text evidence="8">The sequence shown here is derived from an EMBL/GenBank/DDBJ whole genome shotgun (WGS) entry which is preliminary data.</text>
</comment>
<sequence>MTSIFPASFKTRGGHLQGGLPKNSTDSHKFLSFNLLYDTSFTLFILLSVIVACLCLYDVVRQTLDKVKSESIQDTTIAISSCVLVALISLIISISRYFTVNYMLSTIPKAYVPITADDLPHSIYQIINQEYGRVAIISWLSANSIRCLNRQRPGLEGWGKPGSVYEGKRFSDLVLEGVKVLEQALDDFLITHPTPPIPTQSSSLNPLSRVSSILSPTSATQPTPILLNSAQRQIFKRYSSILSKALTPSQTVTELDYEMTCKCLMILVQQINQCRSEEWENPAGYGKKNDPIYQGVRFKDAIIETAVKLEQFLDQTLGHLIIPKSARLSIGHSSSNDPIENLHKKFFPLIYPPFLPIGFGTIIKGYDELLKEMIEKPDLERTQIEYEFALRCFGSLTNEIKKIKKS</sequence>
<evidence type="ECO:0000256" key="3">
    <source>
        <dbReference type="ARBA" id="ARBA00021353"/>
    </source>
</evidence>
<dbReference type="PANTHER" id="PTHR40021">
    <property type="entry name" value="DEFECT AT LOW TEMPERATURE PROTEIN 1"/>
    <property type="match status" value="1"/>
</dbReference>
<feature type="transmembrane region" description="Helical" evidence="7">
    <location>
        <begin position="35"/>
        <end position="57"/>
    </location>
</feature>
<comment type="function">
    <text evidence="1 7">Required for growth under high-pressure and low-temperature conditions.</text>
</comment>
<organism evidence="8 9">
    <name type="scientific">Austropuccinia psidii MF-1</name>
    <dbReference type="NCBI Taxonomy" id="1389203"/>
    <lineage>
        <taxon>Eukaryota</taxon>
        <taxon>Fungi</taxon>
        <taxon>Dikarya</taxon>
        <taxon>Basidiomycota</taxon>
        <taxon>Pucciniomycotina</taxon>
        <taxon>Pucciniomycetes</taxon>
        <taxon>Pucciniales</taxon>
        <taxon>Sphaerophragmiaceae</taxon>
        <taxon>Austropuccinia</taxon>
    </lineage>
</organism>
<dbReference type="PANTHER" id="PTHR40021:SF1">
    <property type="entry name" value="DEFECT AT LOW TEMPERATURE PROTEIN 1"/>
    <property type="match status" value="1"/>
</dbReference>
<evidence type="ECO:0000313" key="9">
    <source>
        <dbReference type="Proteomes" id="UP000765509"/>
    </source>
</evidence>
<comment type="similarity">
    <text evidence="2 7">Belongs to the DLT1 family.</text>
</comment>
<keyword evidence="4 7" id="KW-0812">Transmembrane</keyword>
<dbReference type="OrthoDB" id="337038at2759"/>
<dbReference type="EMBL" id="AVOT02010670">
    <property type="protein sequence ID" value="MBW0490599.1"/>
    <property type="molecule type" value="Genomic_DNA"/>
</dbReference>
<accession>A0A9Q3H5G2</accession>
<protein>
    <recommendedName>
        <fullName evidence="3 7">Defect at low temperature protein 1</fullName>
    </recommendedName>
</protein>
<evidence type="ECO:0000313" key="8">
    <source>
        <dbReference type="EMBL" id="MBW0490599.1"/>
    </source>
</evidence>
<dbReference type="InterPro" id="IPR038869">
    <property type="entry name" value="DLT1"/>
</dbReference>
<comment type="subcellular location">
    <subcellularLocation>
        <location evidence="7">Membrane</location>
        <topology evidence="7">Multi-pass membrane protein</topology>
    </subcellularLocation>
</comment>
<name>A0A9Q3H5G2_9BASI</name>
<keyword evidence="6 7" id="KW-0472">Membrane</keyword>
<evidence type="ECO:0000256" key="2">
    <source>
        <dbReference type="ARBA" id="ARBA00005550"/>
    </source>
</evidence>
<dbReference type="GO" id="GO:0016020">
    <property type="term" value="C:membrane"/>
    <property type="evidence" value="ECO:0007669"/>
    <property type="project" value="UniProtKB-SubCell"/>
</dbReference>
<reference evidence="8" key="1">
    <citation type="submission" date="2021-03" db="EMBL/GenBank/DDBJ databases">
        <title>Draft genome sequence of rust myrtle Austropuccinia psidii MF-1, a brazilian biotype.</title>
        <authorList>
            <person name="Quecine M.C."/>
            <person name="Pachon D.M.R."/>
            <person name="Bonatelli M.L."/>
            <person name="Correr F.H."/>
            <person name="Franceschini L.M."/>
            <person name="Leite T.F."/>
            <person name="Margarido G.R.A."/>
            <person name="Almeida C.A."/>
            <person name="Ferrarezi J.A."/>
            <person name="Labate C.A."/>
        </authorList>
    </citation>
    <scope>NUCLEOTIDE SEQUENCE</scope>
    <source>
        <strain evidence="8">MF-1</strain>
    </source>
</reference>
<evidence type="ECO:0000256" key="6">
    <source>
        <dbReference type="ARBA" id="ARBA00023136"/>
    </source>
</evidence>
<dbReference type="Proteomes" id="UP000765509">
    <property type="component" value="Unassembled WGS sequence"/>
</dbReference>
<evidence type="ECO:0000256" key="5">
    <source>
        <dbReference type="ARBA" id="ARBA00022989"/>
    </source>
</evidence>
<gene>
    <name evidence="7" type="primary">DLT1</name>
    <name evidence="8" type="ORF">O181_030314</name>
</gene>
<feature type="transmembrane region" description="Helical" evidence="7">
    <location>
        <begin position="77"/>
        <end position="98"/>
    </location>
</feature>
<proteinExistence type="inferred from homology"/>
<evidence type="ECO:0000256" key="1">
    <source>
        <dbReference type="ARBA" id="ARBA00002489"/>
    </source>
</evidence>